<organism evidence="2 3">
    <name type="scientific">Penicillium chrysogenum</name>
    <name type="common">Penicillium notatum</name>
    <dbReference type="NCBI Taxonomy" id="5076"/>
    <lineage>
        <taxon>Eukaryota</taxon>
        <taxon>Fungi</taxon>
        <taxon>Dikarya</taxon>
        <taxon>Ascomycota</taxon>
        <taxon>Pezizomycotina</taxon>
        <taxon>Eurotiomycetes</taxon>
        <taxon>Eurotiomycetidae</taxon>
        <taxon>Eurotiales</taxon>
        <taxon>Aspergillaceae</taxon>
        <taxon>Penicillium</taxon>
        <taxon>Penicillium chrysogenum species complex</taxon>
    </lineage>
</organism>
<comment type="caution">
    <text evidence="2">The sequence shown here is derived from an EMBL/GenBank/DDBJ whole genome shotgun (WGS) entry which is preliminary data.</text>
</comment>
<feature type="compositionally biased region" description="Polar residues" evidence="1">
    <location>
        <begin position="33"/>
        <end position="44"/>
    </location>
</feature>
<dbReference type="Proteomes" id="UP001220256">
    <property type="component" value="Unassembled WGS sequence"/>
</dbReference>
<gene>
    <name evidence="2" type="ORF">N7505_005702</name>
</gene>
<protein>
    <submittedName>
        <fullName evidence="2">Uncharacterized protein</fullName>
    </submittedName>
</protein>
<feature type="compositionally biased region" description="Low complexity" evidence="1">
    <location>
        <begin position="1"/>
        <end position="11"/>
    </location>
</feature>
<evidence type="ECO:0000256" key="1">
    <source>
        <dbReference type="SAM" id="MobiDB-lite"/>
    </source>
</evidence>
<reference evidence="2 3" key="1">
    <citation type="journal article" date="2023" name="IMA Fungus">
        <title>Comparative genomic study of the Penicillium genus elucidates a diverse pangenome and 15 lateral gene transfer events.</title>
        <authorList>
            <person name="Petersen C."/>
            <person name="Sorensen T."/>
            <person name="Nielsen M.R."/>
            <person name="Sondergaard T.E."/>
            <person name="Sorensen J.L."/>
            <person name="Fitzpatrick D.A."/>
            <person name="Frisvad J.C."/>
            <person name="Nielsen K.L."/>
        </authorList>
    </citation>
    <scope>NUCLEOTIDE SEQUENCE [LARGE SCALE GENOMIC DNA]</scope>
    <source>
        <strain evidence="2 3">IBT 3361</strain>
    </source>
</reference>
<evidence type="ECO:0000313" key="2">
    <source>
        <dbReference type="EMBL" id="KAJ5269944.1"/>
    </source>
</evidence>
<sequence length="85" mass="9542">MGMQSSSSDSTSHQDELTWRAQHTPPSHPKSVPRQQPCRQEQSLPSLCASDTRRSMLYISPHIALVCDAAHVIHPRDPQILICKK</sequence>
<proteinExistence type="predicted"/>
<evidence type="ECO:0000313" key="3">
    <source>
        <dbReference type="Proteomes" id="UP001220256"/>
    </source>
</evidence>
<feature type="region of interest" description="Disordered" evidence="1">
    <location>
        <begin position="1"/>
        <end position="44"/>
    </location>
</feature>
<accession>A0ABQ8WIT8</accession>
<name>A0ABQ8WIT8_PENCH</name>
<keyword evidence="3" id="KW-1185">Reference proteome</keyword>
<dbReference type="EMBL" id="JAPVEB010000003">
    <property type="protein sequence ID" value="KAJ5269944.1"/>
    <property type="molecule type" value="Genomic_DNA"/>
</dbReference>